<protein>
    <submittedName>
        <fullName evidence="1">Uncharacterized protein</fullName>
    </submittedName>
</protein>
<dbReference type="InterPro" id="IPR011047">
    <property type="entry name" value="Quinoprotein_ADH-like_sf"/>
</dbReference>
<accession>A0ABX8BJ67</accession>
<evidence type="ECO:0000313" key="1">
    <source>
        <dbReference type="EMBL" id="QUX20976.1"/>
    </source>
</evidence>
<reference evidence="1 2" key="1">
    <citation type="submission" date="2021-05" db="EMBL/GenBank/DDBJ databases">
        <title>Direct Submission.</title>
        <authorList>
            <person name="Li K."/>
            <person name="Gao J."/>
        </authorList>
    </citation>
    <scope>NUCLEOTIDE SEQUENCE [LARGE SCALE GENOMIC DNA]</scope>
    <source>
        <strain evidence="1 2">Mg02</strain>
    </source>
</reference>
<organism evidence="1 2">
    <name type="scientific">Nocardiopsis changdeensis</name>
    <dbReference type="NCBI Taxonomy" id="2831969"/>
    <lineage>
        <taxon>Bacteria</taxon>
        <taxon>Bacillati</taxon>
        <taxon>Actinomycetota</taxon>
        <taxon>Actinomycetes</taxon>
        <taxon>Streptosporangiales</taxon>
        <taxon>Nocardiopsidaceae</taxon>
        <taxon>Nocardiopsis</taxon>
    </lineage>
</organism>
<keyword evidence="2" id="KW-1185">Reference proteome</keyword>
<dbReference type="EMBL" id="CP074133">
    <property type="protein sequence ID" value="QUX20976.1"/>
    <property type="molecule type" value="Genomic_DNA"/>
</dbReference>
<proteinExistence type="predicted"/>
<name>A0ABX8BJ67_9ACTN</name>
<dbReference type="RefSeq" id="WP_220562172.1">
    <property type="nucleotide sequence ID" value="NZ_CP074133.1"/>
</dbReference>
<evidence type="ECO:0000313" key="2">
    <source>
        <dbReference type="Proteomes" id="UP000676079"/>
    </source>
</evidence>
<dbReference type="Proteomes" id="UP000676079">
    <property type="component" value="Chromosome"/>
</dbReference>
<sequence length="348" mass="37995">MQETRLLGEEWRGACLQLVQDTLLVVMEDEREDARLTDLFLAVAFDLRSRRPLGPMNSFGSPVHLVGLPALAPTPVLASATAETLTITDMRNGSVLKTFPLPDTGTGKRSFDGYHLAMGHHGGRDLLFLHQAGEGHHHSVSAVDLATGESLPALGFNHCRYREISECLTLRHGYLVCPTTKEVVEAWDYGFDTIDKPFVHVQRADDGSRVGEVGLHGWVPEGRAVDIVRAAGNTYLAEAEDIVTLPDLEPVFSAGDPWAVVSRVTEWDGRPVAVIVQERNRPQELPGLLYLLFLDTKTPQKIVLPWPAPPRVHDLLATPDGTIVVSSAAGVHVLDVDPSEAARTNPPK</sequence>
<gene>
    <name evidence="1" type="ORF">KGD84_21285</name>
</gene>
<dbReference type="SUPFAM" id="SSF50998">
    <property type="entry name" value="Quinoprotein alcohol dehydrogenase-like"/>
    <property type="match status" value="1"/>
</dbReference>